<dbReference type="STRING" id="1123350.SAMN02744040_01023"/>
<proteinExistence type="predicted"/>
<accession>A0A1M5QLL7</accession>
<dbReference type="EMBL" id="FQXH01000008">
    <property type="protein sequence ID" value="SHH14866.1"/>
    <property type="molecule type" value="Genomic_DNA"/>
</dbReference>
<protein>
    <submittedName>
        <fullName evidence="1">Uncharacterized protein</fullName>
    </submittedName>
</protein>
<gene>
    <name evidence="1" type="ORF">SAMN02744040_01023</name>
</gene>
<keyword evidence="2" id="KW-1185">Reference proteome</keyword>
<dbReference type="OrthoDB" id="1935723at2"/>
<sequence length="159" mass="18876">MSYNTIDLIDKVIELAHKRKEIYIQIKNNNSKNSAIKVIVNTLIKGIDKNINCYNNLKKQIKENEQLLEEINIIVYDKILFLVNQFKKRLVNPNVTDIKGLLDFSLDLEDQIYALFIDVQGRLVQKQEDTETNTYKIISDIIEEKHRYIKNLERFYKIK</sequence>
<evidence type="ECO:0000313" key="1">
    <source>
        <dbReference type="EMBL" id="SHH14866.1"/>
    </source>
</evidence>
<evidence type="ECO:0000313" key="2">
    <source>
        <dbReference type="Proteomes" id="UP000242520"/>
    </source>
</evidence>
<dbReference type="RefSeq" id="WP_072724292.1">
    <property type="nucleotide sequence ID" value="NZ_FQXH01000008.1"/>
</dbReference>
<dbReference type="Proteomes" id="UP000242520">
    <property type="component" value="Unassembled WGS sequence"/>
</dbReference>
<reference evidence="2" key="1">
    <citation type="submission" date="2016-11" db="EMBL/GenBank/DDBJ databases">
        <authorList>
            <person name="Varghese N."/>
            <person name="Submissions S."/>
        </authorList>
    </citation>
    <scope>NUCLEOTIDE SEQUENCE [LARGE SCALE GENOMIC DNA]</scope>
    <source>
        <strain evidence="2">DSM 15285</strain>
    </source>
</reference>
<name>A0A1M5QLL7_9FIRM</name>
<dbReference type="AlphaFoldDB" id="A0A1M5QLL7"/>
<organism evidence="1 2">
    <name type="scientific">Tepidibacter thalassicus DSM 15285</name>
    <dbReference type="NCBI Taxonomy" id="1123350"/>
    <lineage>
        <taxon>Bacteria</taxon>
        <taxon>Bacillati</taxon>
        <taxon>Bacillota</taxon>
        <taxon>Clostridia</taxon>
        <taxon>Peptostreptococcales</taxon>
        <taxon>Peptostreptococcaceae</taxon>
        <taxon>Tepidibacter</taxon>
    </lineage>
</organism>